<dbReference type="InterPro" id="IPR019810">
    <property type="entry name" value="Citrate_synthase_AS"/>
</dbReference>
<dbReference type="GO" id="GO:0046912">
    <property type="term" value="F:acyltransferase activity, acyl groups converted into alkyl on transfer"/>
    <property type="evidence" value="ECO:0007669"/>
    <property type="project" value="InterPro"/>
</dbReference>
<dbReference type="InterPro" id="IPR036969">
    <property type="entry name" value="Citrate_synthase_sf"/>
</dbReference>
<comment type="caution">
    <text evidence="6">The sequence shown here is derived from an EMBL/GenBank/DDBJ whole genome shotgun (WGS) entry which is preliminary data.</text>
</comment>
<dbReference type="InterPro" id="IPR002020">
    <property type="entry name" value="Citrate_synthase"/>
</dbReference>
<evidence type="ECO:0000256" key="3">
    <source>
        <dbReference type="PIRNR" id="PIRNR001369"/>
    </source>
</evidence>
<dbReference type="InterPro" id="IPR024176">
    <property type="entry name" value="Citrate_synthase_bac-typ"/>
</dbReference>
<keyword evidence="2 3" id="KW-0808">Transferase</keyword>
<sequence length="463" mass="51473">MIQQHPTTSLNGLASGLVPLKAADGSNSLTVVDNRTGQTYTVPIWHNSVNAAEFKQIKTPEDPDNLADQNNQGLRIFDPGYGNTTVAESTITFIDGLKGMIQYRGYDIKDIVKSDKRVIDVCHLLWRGAWPTKEQAQKFQQELNNVPVINDTVLGAIRAIPKDGSPVGMIISGLMALQSQDMDLVPAHAAATIYHNDPALVDTQLVRIFSSLVQITAAAYCHATSRAFTPPRADFSTIENFFLMTGHIEAHTGLPNPRYVRYFETLWTLLADHEMTCSTAAMLQTASAMPDAISALVSAISAFYGPLHGGAIEVAYRHIRELGGVENIPAKMARVHAREERLYGYGHRVYRVPDPRYKPIQDILFELKSEVDADPLLKVALELDRVARHDDYFIKRKLNPNADLYATLAYNAMGFAPDWILPITIIARSQGLLAHFKEAMLQPQRIWRPGQVYTGPLNKKLDE</sequence>
<dbReference type="PIRSF" id="PIRSF001369">
    <property type="entry name" value="Citrate_synth"/>
    <property type="match status" value="1"/>
</dbReference>
<evidence type="ECO:0000256" key="4">
    <source>
        <dbReference type="PIRSR" id="PIRSR001369-1"/>
    </source>
</evidence>
<dbReference type="PANTHER" id="PTHR11739">
    <property type="entry name" value="CITRATE SYNTHASE"/>
    <property type="match status" value="1"/>
</dbReference>
<evidence type="ECO:0000256" key="5">
    <source>
        <dbReference type="RuleBase" id="RU000441"/>
    </source>
</evidence>
<dbReference type="Gene3D" id="1.10.230.10">
    <property type="entry name" value="Cytochrome P450-Terp, domain 2"/>
    <property type="match status" value="1"/>
</dbReference>
<dbReference type="AlphaFoldDB" id="A0A1J9QW11"/>
<dbReference type="InterPro" id="IPR016142">
    <property type="entry name" value="Citrate_synth-like_lrg_a-sub"/>
</dbReference>
<evidence type="ECO:0000256" key="2">
    <source>
        <dbReference type="ARBA" id="ARBA00022679"/>
    </source>
</evidence>
<dbReference type="PRINTS" id="PR00143">
    <property type="entry name" value="CITRTSNTHASE"/>
</dbReference>
<dbReference type="EMBL" id="MNUE01000040">
    <property type="protein sequence ID" value="OJD32186.1"/>
    <property type="molecule type" value="Genomic_DNA"/>
</dbReference>
<dbReference type="OrthoDB" id="435022at2759"/>
<dbReference type="Gene3D" id="1.10.580.10">
    <property type="entry name" value="Citrate Synthase, domain 1"/>
    <property type="match status" value="1"/>
</dbReference>
<evidence type="ECO:0000313" key="7">
    <source>
        <dbReference type="Proteomes" id="UP000183809"/>
    </source>
</evidence>
<dbReference type="InterPro" id="IPR016143">
    <property type="entry name" value="Citrate_synth-like_sm_a-sub"/>
</dbReference>
<comment type="similarity">
    <text evidence="1 3 5">Belongs to the citrate synthase family.</text>
</comment>
<dbReference type="SUPFAM" id="SSF48256">
    <property type="entry name" value="Citrate synthase"/>
    <property type="match status" value="1"/>
</dbReference>
<dbReference type="Pfam" id="PF00285">
    <property type="entry name" value="Citrate_synt"/>
    <property type="match status" value="1"/>
</dbReference>
<proteinExistence type="inferred from homology"/>
<dbReference type="GeneID" id="31015763"/>
<dbReference type="GO" id="GO:0005975">
    <property type="term" value="P:carbohydrate metabolic process"/>
    <property type="evidence" value="ECO:0007669"/>
    <property type="project" value="TreeGrafter"/>
</dbReference>
<dbReference type="STRING" id="236234.A0A1J9QW11"/>
<accession>A0A1J9QW11</accession>
<organism evidence="6 7">
    <name type="scientific">Diplodia corticola</name>
    <dbReference type="NCBI Taxonomy" id="236234"/>
    <lineage>
        <taxon>Eukaryota</taxon>
        <taxon>Fungi</taxon>
        <taxon>Dikarya</taxon>
        <taxon>Ascomycota</taxon>
        <taxon>Pezizomycotina</taxon>
        <taxon>Dothideomycetes</taxon>
        <taxon>Dothideomycetes incertae sedis</taxon>
        <taxon>Botryosphaeriales</taxon>
        <taxon>Botryosphaeriaceae</taxon>
        <taxon>Diplodia</taxon>
    </lineage>
</organism>
<evidence type="ECO:0000256" key="1">
    <source>
        <dbReference type="ARBA" id="ARBA00010566"/>
    </source>
</evidence>
<dbReference type="Proteomes" id="UP000183809">
    <property type="component" value="Unassembled WGS sequence"/>
</dbReference>
<dbReference type="PROSITE" id="PS00480">
    <property type="entry name" value="CITRATE_SYNTHASE"/>
    <property type="match status" value="1"/>
</dbReference>
<keyword evidence="7" id="KW-1185">Reference proteome</keyword>
<dbReference type="RefSeq" id="XP_020128446.1">
    <property type="nucleotide sequence ID" value="XM_020275502.1"/>
</dbReference>
<reference evidence="6 7" key="1">
    <citation type="submission" date="2016-10" db="EMBL/GenBank/DDBJ databases">
        <title>Proteomics and genomics reveal pathogen-plant mechanisms compatible with a hemibiotrophic lifestyle of Diplodia corticola.</title>
        <authorList>
            <person name="Fernandes I."/>
            <person name="De Jonge R."/>
            <person name="Van De Peer Y."/>
            <person name="Devreese B."/>
            <person name="Alves A."/>
            <person name="Esteves A.C."/>
        </authorList>
    </citation>
    <scope>NUCLEOTIDE SEQUENCE [LARGE SCALE GENOMIC DNA]</scope>
    <source>
        <strain evidence="6 7">CBS 112549</strain>
    </source>
</reference>
<gene>
    <name evidence="6" type="ORF">BKCO1_4000088</name>
</gene>
<feature type="active site" evidence="4">
    <location>
        <position position="403"/>
    </location>
</feature>
<protein>
    <recommendedName>
        <fullName evidence="3 5">Citrate synthase</fullName>
    </recommendedName>
</protein>
<name>A0A1J9QW11_9PEZI</name>
<dbReference type="GO" id="GO:0005759">
    <property type="term" value="C:mitochondrial matrix"/>
    <property type="evidence" value="ECO:0007669"/>
    <property type="project" value="TreeGrafter"/>
</dbReference>
<evidence type="ECO:0000313" key="6">
    <source>
        <dbReference type="EMBL" id="OJD32186.1"/>
    </source>
</evidence>
<dbReference type="GO" id="GO:0006099">
    <property type="term" value="P:tricarboxylic acid cycle"/>
    <property type="evidence" value="ECO:0007669"/>
    <property type="project" value="InterPro"/>
</dbReference>
<dbReference type="PANTHER" id="PTHR11739:SF4">
    <property type="entry name" value="CITRATE SYNTHASE, PEROXISOMAL"/>
    <property type="match status" value="1"/>
</dbReference>
<feature type="active site" evidence="4">
    <location>
        <position position="347"/>
    </location>
</feature>